<name>K2NA49_TRYCR</name>
<evidence type="ECO:0000313" key="2">
    <source>
        <dbReference type="Proteomes" id="UP000007350"/>
    </source>
</evidence>
<dbReference type="OrthoDB" id="268709at2759"/>
<evidence type="ECO:0008006" key="3">
    <source>
        <dbReference type="Google" id="ProtNLM"/>
    </source>
</evidence>
<accession>K2NA49</accession>
<sequence length="318" mass="35114">MCARLARCDPRLLDFVTWAVLKGCRLFQRVHITPLGLAATSTIPAYDFVAVVPTSATLSVLTLAGDESFPIKVSPQNHGDELEFWSDLTLGSFALIGYFTKALRTGSPRGVRSYLDVLPFDPGMPIGSVADAAQKSAGYAEMIKPLKNFCKTQDVEFDLTFRHAYCLFRRHAIPFWTNTEAGSGGHPDFQHSPFATLGHGDILGMVPVLDLALHSPEPNASIGYPDADMLQWLAQEKKAGIQVEKGYFAMQAQRDIHKGEVITVNKNAYFNFDDATFRAWFGYPNVSQLHQSAETTVNVPTATYDDVVETDNLELTDM</sequence>
<comment type="caution">
    <text evidence="1">The sequence shown here is derived from an EMBL/GenBank/DDBJ whole genome shotgun (WGS) entry which is preliminary data.</text>
</comment>
<gene>
    <name evidence="1" type="ORF">MOQ_004400</name>
</gene>
<dbReference type="SUPFAM" id="SSF82199">
    <property type="entry name" value="SET domain"/>
    <property type="match status" value="1"/>
</dbReference>
<dbReference type="Proteomes" id="UP000007350">
    <property type="component" value="Unassembled WGS sequence"/>
</dbReference>
<keyword evidence="2" id="KW-1185">Reference proteome</keyword>
<proteinExistence type="predicted"/>
<dbReference type="EMBL" id="AHKC01010635">
    <property type="protein sequence ID" value="EKF31756.1"/>
    <property type="molecule type" value="Genomic_DNA"/>
</dbReference>
<dbReference type="AlphaFoldDB" id="K2NA49"/>
<evidence type="ECO:0000313" key="1">
    <source>
        <dbReference type="EMBL" id="EKF31756.1"/>
    </source>
</evidence>
<dbReference type="Gene3D" id="3.90.1410.10">
    <property type="entry name" value="set domain protein methyltransferase, domain 1"/>
    <property type="match status" value="1"/>
</dbReference>
<organism evidence="1 2">
    <name type="scientific">Trypanosoma cruzi marinkellei</name>
    <dbReference type="NCBI Taxonomy" id="85056"/>
    <lineage>
        <taxon>Eukaryota</taxon>
        <taxon>Discoba</taxon>
        <taxon>Euglenozoa</taxon>
        <taxon>Kinetoplastea</taxon>
        <taxon>Metakinetoplastina</taxon>
        <taxon>Trypanosomatida</taxon>
        <taxon>Trypanosomatidae</taxon>
        <taxon>Trypanosoma</taxon>
        <taxon>Schizotrypanum</taxon>
    </lineage>
</organism>
<dbReference type="InterPro" id="IPR046341">
    <property type="entry name" value="SET_dom_sf"/>
</dbReference>
<reference evidence="1 2" key="1">
    <citation type="journal article" date="2012" name="BMC Genomics">
        <title>Comparative genomic analysis of human infective Trypanosoma cruzi lineages with the bat-restricted subspecies T. cruzi marinkellei.</title>
        <authorList>
            <person name="Franzen O."/>
            <person name="Talavera-Lopez C."/>
            <person name="Ochaya S."/>
            <person name="Butler C.E."/>
            <person name="Messenger L.A."/>
            <person name="Lewis M.D."/>
            <person name="Llewellyn M.S."/>
            <person name="Marinkelle C.J."/>
            <person name="Tyler K.M."/>
            <person name="Miles M.A."/>
            <person name="Andersson B."/>
        </authorList>
    </citation>
    <scope>NUCLEOTIDE SEQUENCE [LARGE SCALE GENOMIC DNA]</scope>
    <source>
        <strain evidence="1 2">B7</strain>
    </source>
</reference>
<protein>
    <recommendedName>
        <fullName evidence="3">SET domain-containing protein</fullName>
    </recommendedName>
</protein>